<dbReference type="InterPro" id="IPR011009">
    <property type="entry name" value="Kinase-like_dom_sf"/>
</dbReference>
<dbReference type="SMART" id="SM00108">
    <property type="entry name" value="B_lectin"/>
    <property type="match status" value="1"/>
</dbReference>
<gene>
    <name evidence="7" type="ORF">RHSIM_Rhsim02G0195200</name>
</gene>
<keyword evidence="1 4" id="KW-0732">Signal</keyword>
<dbReference type="SUPFAM" id="SSF56112">
    <property type="entry name" value="Protein kinase-like (PK-like)"/>
    <property type="match status" value="2"/>
</dbReference>
<keyword evidence="2" id="KW-0325">Glycoprotein</keyword>
<reference evidence="7" key="1">
    <citation type="submission" date="2019-11" db="EMBL/GenBank/DDBJ databases">
        <authorList>
            <person name="Liu Y."/>
            <person name="Hou J."/>
            <person name="Li T.-Q."/>
            <person name="Guan C.-H."/>
            <person name="Wu X."/>
            <person name="Wu H.-Z."/>
            <person name="Ling F."/>
            <person name="Zhang R."/>
            <person name="Shi X.-G."/>
            <person name="Ren J.-P."/>
            <person name="Chen E.-F."/>
            <person name="Sun J.-M."/>
        </authorList>
    </citation>
    <scope>NUCLEOTIDE SEQUENCE</scope>
    <source>
        <strain evidence="7">Adult_tree_wgs_1</strain>
        <tissue evidence="7">Leaves</tissue>
    </source>
</reference>
<organism evidence="7 8">
    <name type="scientific">Rhododendron simsii</name>
    <name type="common">Sims's rhododendron</name>
    <dbReference type="NCBI Taxonomy" id="118357"/>
    <lineage>
        <taxon>Eukaryota</taxon>
        <taxon>Viridiplantae</taxon>
        <taxon>Streptophyta</taxon>
        <taxon>Embryophyta</taxon>
        <taxon>Tracheophyta</taxon>
        <taxon>Spermatophyta</taxon>
        <taxon>Magnoliopsida</taxon>
        <taxon>eudicotyledons</taxon>
        <taxon>Gunneridae</taxon>
        <taxon>Pentapetalae</taxon>
        <taxon>asterids</taxon>
        <taxon>Ericales</taxon>
        <taxon>Ericaceae</taxon>
        <taxon>Ericoideae</taxon>
        <taxon>Rhodoreae</taxon>
        <taxon>Rhododendron</taxon>
    </lineage>
</organism>
<dbReference type="InterPro" id="IPR001245">
    <property type="entry name" value="Ser-Thr/Tyr_kinase_cat_dom"/>
</dbReference>
<evidence type="ECO:0000259" key="6">
    <source>
        <dbReference type="PROSITE" id="PS50927"/>
    </source>
</evidence>
<comment type="caution">
    <text evidence="7">The sequence shown here is derived from an EMBL/GenBank/DDBJ whole genome shotgun (WGS) entry which is preliminary data.</text>
</comment>
<feature type="chain" id="PRO_5032970620" evidence="4">
    <location>
        <begin position="26"/>
        <end position="552"/>
    </location>
</feature>
<name>A0A834HA88_RHOSS</name>
<dbReference type="PANTHER" id="PTHR27006:SF606">
    <property type="entry name" value="INTERLEUKIN-1 RECEPTOR-ASSOCIATED KINASE 4"/>
    <property type="match status" value="1"/>
</dbReference>
<dbReference type="Pfam" id="PF07714">
    <property type="entry name" value="PK_Tyr_Ser-Thr"/>
    <property type="match status" value="1"/>
</dbReference>
<dbReference type="CDD" id="cd00028">
    <property type="entry name" value="B_lectin"/>
    <property type="match status" value="1"/>
</dbReference>
<protein>
    <submittedName>
        <fullName evidence="7">Uncharacterized protein</fullName>
    </submittedName>
</protein>
<keyword evidence="3" id="KW-0812">Transmembrane</keyword>
<dbReference type="InterPro" id="IPR001480">
    <property type="entry name" value="Bulb-type_lectin_dom"/>
</dbReference>
<feature type="domain" description="Bulb-type lectin" evidence="6">
    <location>
        <begin position="27"/>
        <end position="149"/>
    </location>
</feature>
<dbReference type="InterPro" id="IPR036426">
    <property type="entry name" value="Bulb-type_lectin_dom_sf"/>
</dbReference>
<evidence type="ECO:0000259" key="5">
    <source>
        <dbReference type="PROSITE" id="PS50011"/>
    </source>
</evidence>
<proteinExistence type="predicted"/>
<evidence type="ECO:0000313" key="7">
    <source>
        <dbReference type="EMBL" id="KAF7149537.1"/>
    </source>
</evidence>
<evidence type="ECO:0000256" key="3">
    <source>
        <dbReference type="SAM" id="Phobius"/>
    </source>
</evidence>
<evidence type="ECO:0000313" key="8">
    <source>
        <dbReference type="Proteomes" id="UP000626092"/>
    </source>
</evidence>
<keyword evidence="3" id="KW-1133">Transmembrane helix</keyword>
<keyword evidence="3" id="KW-0472">Membrane</keyword>
<dbReference type="PROSITE" id="PS00108">
    <property type="entry name" value="PROTEIN_KINASE_ST"/>
    <property type="match status" value="1"/>
</dbReference>
<dbReference type="Pfam" id="PF00069">
    <property type="entry name" value="Pkinase"/>
    <property type="match status" value="1"/>
</dbReference>
<dbReference type="AlphaFoldDB" id="A0A834HA88"/>
<dbReference type="Pfam" id="PF01453">
    <property type="entry name" value="B_lectin"/>
    <property type="match status" value="1"/>
</dbReference>
<dbReference type="PROSITE" id="PS50927">
    <property type="entry name" value="BULB_LECTIN"/>
    <property type="match status" value="1"/>
</dbReference>
<feature type="transmembrane region" description="Helical" evidence="3">
    <location>
        <begin position="382"/>
        <end position="402"/>
    </location>
</feature>
<dbReference type="SUPFAM" id="SSF51110">
    <property type="entry name" value="alpha-D-mannose-specific plant lectins"/>
    <property type="match status" value="1"/>
</dbReference>
<dbReference type="PROSITE" id="PS50011">
    <property type="entry name" value="PROTEIN_KINASE_DOM"/>
    <property type="match status" value="1"/>
</dbReference>
<dbReference type="Gene3D" id="2.90.10.10">
    <property type="entry name" value="Bulb-type lectin domain"/>
    <property type="match status" value="1"/>
</dbReference>
<dbReference type="Gene3D" id="1.10.510.10">
    <property type="entry name" value="Transferase(Phosphotransferase) domain 1"/>
    <property type="match status" value="2"/>
</dbReference>
<feature type="domain" description="Protein kinase" evidence="5">
    <location>
        <begin position="360"/>
        <end position="552"/>
    </location>
</feature>
<dbReference type="GO" id="GO:0004672">
    <property type="term" value="F:protein kinase activity"/>
    <property type="evidence" value="ECO:0007669"/>
    <property type="project" value="InterPro"/>
</dbReference>
<dbReference type="InterPro" id="IPR000719">
    <property type="entry name" value="Prot_kinase_dom"/>
</dbReference>
<evidence type="ECO:0000256" key="1">
    <source>
        <dbReference type="ARBA" id="ARBA00022729"/>
    </source>
</evidence>
<dbReference type="PANTHER" id="PTHR27006">
    <property type="entry name" value="PROMASTIGOTE SURFACE ANTIGEN PROTEIN PSA"/>
    <property type="match status" value="1"/>
</dbReference>
<dbReference type="GO" id="GO:0005524">
    <property type="term" value="F:ATP binding"/>
    <property type="evidence" value="ECO:0007669"/>
    <property type="project" value="InterPro"/>
</dbReference>
<dbReference type="InterPro" id="IPR008271">
    <property type="entry name" value="Ser/Thr_kinase_AS"/>
</dbReference>
<feature type="signal peptide" evidence="4">
    <location>
        <begin position="1"/>
        <end position="25"/>
    </location>
</feature>
<accession>A0A834HA88</accession>
<evidence type="ECO:0000256" key="2">
    <source>
        <dbReference type="ARBA" id="ARBA00023180"/>
    </source>
</evidence>
<sequence>MGTNYGGSSSYLLLIFFFMFGLSHEQDFSISSGGTLRNNETLFSAGGVFELGFFGVPSSGNRYLGIWFVDDPQKRPVWVTNRNNPLTDSTCFLQVRDDGNLILEDRCLTPMIVNSGVLSAYPNTTATLLDTGNFVLQAGANLVWQSFDYPSDTYLPGMKIGWFGLTSDVPTPYFLSAWDSSTDPGHGDLTLGREFDCLSRIHCLIHLNINLSGGYMSPEYAMDGLFSEKSNVFSFGIIVLEIITSKRNVAFFDTDHSSNLLGYAWNLWKEGENRELMDSTLADSCSSSEVLRYIQLGLLCVHERAEDRPSIFDVVSMRSNETMALPYPKEPGLWSYVSRSSTTEGDSSKIQQGQGSQTVQSVISEIGRPGWGQQDSLVHTIYSLQFICWFWSLFFTIIMILVRGGRNDKGDKGPKTFSLLIMKKAENLAFLEKKDGLARLKLIGRGGCREVYKAELLGSNEKMIVIKKIIRTRELDWLARHKIALEVITGLKYLHINLNPCIIYRDLKPVNVLLYDDMEARITDFKLAKVVPDQHTHVTTAVAGTKGLHFFG</sequence>
<dbReference type="OrthoDB" id="4062651at2759"/>
<keyword evidence="8" id="KW-1185">Reference proteome</keyword>
<dbReference type="EMBL" id="WJXA01000002">
    <property type="protein sequence ID" value="KAF7149537.1"/>
    <property type="molecule type" value="Genomic_DNA"/>
</dbReference>
<evidence type="ECO:0000256" key="4">
    <source>
        <dbReference type="SAM" id="SignalP"/>
    </source>
</evidence>
<dbReference type="Proteomes" id="UP000626092">
    <property type="component" value="Unassembled WGS sequence"/>
</dbReference>